<accession>A0A1W9I080</accession>
<protein>
    <recommendedName>
        <fullName evidence="5">SMODS and SLOG-associating 2TM effector domain-containing protein</fullName>
    </recommendedName>
</protein>
<feature type="transmembrane region" description="Helical" evidence="2">
    <location>
        <begin position="331"/>
        <end position="355"/>
    </location>
</feature>
<dbReference type="SUPFAM" id="SSF102405">
    <property type="entry name" value="MCP/YpsA-like"/>
    <property type="match status" value="1"/>
</dbReference>
<gene>
    <name evidence="3" type="ORF">A4S15_06150</name>
</gene>
<dbReference type="Proteomes" id="UP000192872">
    <property type="component" value="Unassembled WGS sequence"/>
</dbReference>
<dbReference type="AlphaFoldDB" id="A0A1W9I080"/>
<feature type="transmembrane region" description="Helical" evidence="2">
    <location>
        <begin position="552"/>
        <end position="570"/>
    </location>
</feature>
<feature type="compositionally biased region" description="Basic and acidic residues" evidence="1">
    <location>
        <begin position="240"/>
        <end position="256"/>
    </location>
</feature>
<evidence type="ECO:0000313" key="3">
    <source>
        <dbReference type="EMBL" id="OQW52972.1"/>
    </source>
</evidence>
<keyword evidence="2" id="KW-1133">Transmembrane helix</keyword>
<dbReference type="STRING" id="1827387.A4S15_06150"/>
<proteinExistence type="predicted"/>
<keyword evidence="2" id="KW-0812">Transmembrane</keyword>
<evidence type="ECO:0000313" key="4">
    <source>
        <dbReference type="Proteomes" id="UP000192872"/>
    </source>
</evidence>
<feature type="transmembrane region" description="Helical" evidence="2">
    <location>
        <begin position="370"/>
        <end position="394"/>
    </location>
</feature>
<keyword evidence="2" id="KW-0472">Membrane</keyword>
<name>A0A1W9I080_9HYPH</name>
<comment type="caution">
    <text evidence="3">The sequence shown here is derived from an EMBL/GenBank/DDBJ whole genome shotgun (WGS) entry which is preliminary data.</text>
</comment>
<sequence>MALTLGIVGHRADRIHGKIADEVHKTIYRLIKLLDQKLESILATDVECDGPFCRENGQILSLISALAEGSDLIAAEAAIDAHIALDVILPFSREVSRADGRTDPAGQARYDAVLNKARSTLVLDLPDNTDKRAAAYDLAGRILVGQSDIMIAVWDGGPSGGRGGTREMIERALRIGLPIIHIHPAQPQRAQLMWQRLQRFSERECHIDDMQAHAVELHLDADDGCAELTKMVSRITEAPPELRAKGEQNKSPKRHDTEAARHFLEDQNPAPDAGLRNEAKNLREAIAPFGDDELQLPEDERDRSPLTRMLNAYAAADATANRFGNEFRRTVICIFICSAVTIIAAALAAALPHIIPQHSDGPSHGNSDTYWMLISHLVLALIELTAIGFMIYLTRHGRNQQIHRRWIDAREVAERMRQTIIFWTLGIWPWPLSEANGWIGWYVRAHQRQQSLCDNGDGRTWKSDIRRILIELIEGKEMATGARRKGQIDYHNDNVARMQKLIGRYELATAISLFGLTLLPLLTFIALSLLQIVSNEPTPHRAGGLLDVLEAYLAPGTITFAAASFALYGLKTTLDYEGVRERSQRSLEKLQKKQTELATIDDMVELHAFAERLSDLMLEELHHWRITAESRVLDMPG</sequence>
<evidence type="ECO:0008006" key="5">
    <source>
        <dbReference type="Google" id="ProtNLM"/>
    </source>
</evidence>
<evidence type="ECO:0000256" key="2">
    <source>
        <dbReference type="SAM" id="Phobius"/>
    </source>
</evidence>
<dbReference type="Gene3D" id="3.40.50.450">
    <property type="match status" value="1"/>
</dbReference>
<feature type="transmembrane region" description="Helical" evidence="2">
    <location>
        <begin position="507"/>
        <end position="532"/>
    </location>
</feature>
<dbReference type="EMBL" id="LWDL01000011">
    <property type="protein sequence ID" value="OQW52972.1"/>
    <property type="molecule type" value="Genomic_DNA"/>
</dbReference>
<feature type="region of interest" description="Disordered" evidence="1">
    <location>
        <begin position="236"/>
        <end position="256"/>
    </location>
</feature>
<organism evidence="3 4">
    <name type="scientific">Candidatus Raskinella chloraquaticus</name>
    <dbReference type="NCBI Taxonomy" id="1951219"/>
    <lineage>
        <taxon>Bacteria</taxon>
        <taxon>Pseudomonadati</taxon>
        <taxon>Pseudomonadota</taxon>
        <taxon>Alphaproteobacteria</taxon>
        <taxon>Hyphomicrobiales</taxon>
        <taxon>Phreatobacteraceae</taxon>
        <taxon>Candidatus Raskinella</taxon>
    </lineage>
</organism>
<reference evidence="3 4" key="1">
    <citation type="journal article" date="2017" name="Water Res.">
        <title>Comammox in drinking water systems.</title>
        <authorList>
            <person name="Wang Y."/>
            <person name="Ma L."/>
            <person name="Mao Y."/>
            <person name="Jiang X."/>
            <person name="Xia Y."/>
            <person name="Yu K."/>
            <person name="Li B."/>
            <person name="Zhang T."/>
        </authorList>
    </citation>
    <scope>NUCLEOTIDE SEQUENCE [LARGE SCALE GENOMIC DNA]</scope>
    <source>
        <strain evidence="3">SG_bin8</strain>
    </source>
</reference>
<evidence type="ECO:0000256" key="1">
    <source>
        <dbReference type="SAM" id="MobiDB-lite"/>
    </source>
</evidence>